<name>A0ABV8Z5N7_9ACTN</name>
<feature type="signal peptide" evidence="2">
    <location>
        <begin position="1"/>
        <end position="25"/>
    </location>
</feature>
<dbReference type="RefSeq" id="WP_386355877.1">
    <property type="nucleotide sequence ID" value="NZ_JBHSFG010000116.1"/>
</dbReference>
<keyword evidence="4" id="KW-1185">Reference proteome</keyword>
<evidence type="ECO:0000313" key="3">
    <source>
        <dbReference type="EMBL" id="MFC4472305.1"/>
    </source>
</evidence>
<dbReference type="Proteomes" id="UP001596012">
    <property type="component" value="Unassembled WGS sequence"/>
</dbReference>
<organism evidence="3 4">
    <name type="scientific">Streptomyces xiangluensis</name>
    <dbReference type="NCBI Taxonomy" id="2665720"/>
    <lineage>
        <taxon>Bacteria</taxon>
        <taxon>Bacillati</taxon>
        <taxon>Actinomycetota</taxon>
        <taxon>Actinomycetes</taxon>
        <taxon>Kitasatosporales</taxon>
        <taxon>Streptomycetaceae</taxon>
        <taxon>Streptomyces</taxon>
    </lineage>
</organism>
<evidence type="ECO:0000256" key="2">
    <source>
        <dbReference type="SAM" id="SignalP"/>
    </source>
</evidence>
<gene>
    <name evidence="3" type="ORF">ACFPH6_48880</name>
</gene>
<feature type="compositionally biased region" description="Basic and acidic residues" evidence="1">
    <location>
        <begin position="131"/>
        <end position="140"/>
    </location>
</feature>
<reference evidence="4" key="1">
    <citation type="journal article" date="2019" name="Int. J. Syst. Evol. Microbiol.">
        <title>The Global Catalogue of Microorganisms (GCM) 10K type strain sequencing project: providing services to taxonomists for standard genome sequencing and annotation.</title>
        <authorList>
            <consortium name="The Broad Institute Genomics Platform"/>
            <consortium name="The Broad Institute Genome Sequencing Center for Infectious Disease"/>
            <person name="Wu L."/>
            <person name="Ma J."/>
        </authorList>
    </citation>
    <scope>NUCLEOTIDE SEQUENCE [LARGE SCALE GENOMIC DNA]</scope>
    <source>
        <strain evidence="4">DT43</strain>
    </source>
</reference>
<evidence type="ECO:0000256" key="1">
    <source>
        <dbReference type="SAM" id="MobiDB-lite"/>
    </source>
</evidence>
<accession>A0ABV8Z5N7</accession>
<evidence type="ECO:0000313" key="4">
    <source>
        <dbReference type="Proteomes" id="UP001596012"/>
    </source>
</evidence>
<feature type="chain" id="PRO_5045416971" evidence="2">
    <location>
        <begin position="26"/>
        <end position="166"/>
    </location>
</feature>
<comment type="caution">
    <text evidence="3">The sequence shown here is derived from an EMBL/GenBank/DDBJ whole genome shotgun (WGS) entry which is preliminary data.</text>
</comment>
<proteinExistence type="predicted"/>
<feature type="compositionally biased region" description="Low complexity" evidence="1">
    <location>
        <begin position="78"/>
        <end position="87"/>
    </location>
</feature>
<keyword evidence="2" id="KW-0732">Signal</keyword>
<feature type="region of interest" description="Disordered" evidence="1">
    <location>
        <begin position="61"/>
        <end position="87"/>
    </location>
</feature>
<feature type="region of interest" description="Disordered" evidence="1">
    <location>
        <begin position="103"/>
        <end position="166"/>
    </location>
</feature>
<protein>
    <submittedName>
        <fullName evidence="3">Uncharacterized protein</fullName>
    </submittedName>
</protein>
<sequence length="166" mass="17924">MRHTLTVVLALTACAVLAGARSLLAVGEWIADVPPQVLTTVGAHLDPLCYRSGACLRKRRSADSWPGSTATPWTRPWAASSPTAAPTLQGDCARWRWTARAFAAPRRHTAGRSTCSRPGPHHRPGPGPARRAGEDKRDHVLPATAGNPLRPDRNRGHQRRLMPTSA</sequence>
<dbReference type="EMBL" id="JBHSFG010000116">
    <property type="protein sequence ID" value="MFC4472305.1"/>
    <property type="molecule type" value="Genomic_DNA"/>
</dbReference>